<dbReference type="SUPFAM" id="SSF47699">
    <property type="entry name" value="Bifunctional inhibitor/lipid-transfer protein/seed storage 2S albumin"/>
    <property type="match status" value="1"/>
</dbReference>
<dbReference type="PRINTS" id="PR00382">
    <property type="entry name" value="LIPIDTRNSFER"/>
</dbReference>
<comment type="function">
    <text evidence="4">Plant non-specific lipid-transfer proteins transfer phospholipids as well as galactolipids across membranes. May play a role in wax or cutin deposition in the cell walls of expanding epidermal cells and certain secretory tissues.</text>
</comment>
<evidence type="ECO:0000313" key="9">
    <source>
        <dbReference type="Proteomes" id="UP001604336"/>
    </source>
</evidence>
<comment type="similarity">
    <text evidence="1 4">Belongs to the plant LTP family.</text>
</comment>
<reference evidence="9" key="2">
    <citation type="submission" date="2024-07" db="EMBL/GenBank/DDBJ databases">
        <title>Two chromosome-level genome assemblies of Korean endemic species Abeliophyllum distichum and Forsythia ovata (Oleaceae).</title>
        <authorList>
            <person name="Jang H."/>
        </authorList>
    </citation>
    <scope>NUCLEOTIDE SEQUENCE [LARGE SCALE GENOMIC DNA]</scope>
</reference>
<dbReference type="PANTHER" id="PTHR33076">
    <property type="entry name" value="NON-SPECIFIC LIPID-TRANSFER PROTEIN 2-RELATED"/>
    <property type="match status" value="1"/>
</dbReference>
<feature type="domain" description="Bifunctional inhibitor/plant lipid transfer protein/seed storage helical" evidence="6">
    <location>
        <begin position="26"/>
        <end position="113"/>
    </location>
</feature>
<organism evidence="7 9">
    <name type="scientific">Abeliophyllum distichum</name>
    <dbReference type="NCBI Taxonomy" id="126358"/>
    <lineage>
        <taxon>Eukaryota</taxon>
        <taxon>Viridiplantae</taxon>
        <taxon>Streptophyta</taxon>
        <taxon>Embryophyta</taxon>
        <taxon>Tracheophyta</taxon>
        <taxon>Spermatophyta</taxon>
        <taxon>Magnoliopsida</taxon>
        <taxon>eudicotyledons</taxon>
        <taxon>Gunneridae</taxon>
        <taxon>Pentapetalae</taxon>
        <taxon>asterids</taxon>
        <taxon>lamiids</taxon>
        <taxon>Lamiales</taxon>
        <taxon>Oleaceae</taxon>
        <taxon>Forsythieae</taxon>
        <taxon>Abeliophyllum</taxon>
    </lineage>
</organism>
<keyword evidence="5" id="KW-0732">Signal</keyword>
<dbReference type="Proteomes" id="UP001604336">
    <property type="component" value="Unassembled WGS sequence"/>
</dbReference>
<feature type="signal peptide" evidence="5">
    <location>
        <begin position="1"/>
        <end position="22"/>
    </location>
</feature>
<dbReference type="EMBL" id="JBFOLK010000014">
    <property type="protein sequence ID" value="KAL2461491.1"/>
    <property type="molecule type" value="Genomic_DNA"/>
</dbReference>
<dbReference type="Pfam" id="PF00234">
    <property type="entry name" value="Tryp_alpha_amyl"/>
    <property type="match status" value="1"/>
</dbReference>
<evidence type="ECO:0000313" key="8">
    <source>
        <dbReference type="EMBL" id="KAL2461491.1"/>
    </source>
</evidence>
<dbReference type="GO" id="GO:0008289">
    <property type="term" value="F:lipid binding"/>
    <property type="evidence" value="ECO:0007669"/>
    <property type="project" value="UniProtKB-KW"/>
</dbReference>
<keyword evidence="9" id="KW-1185">Reference proteome</keyword>
<evidence type="ECO:0000256" key="1">
    <source>
        <dbReference type="ARBA" id="ARBA00009748"/>
    </source>
</evidence>
<comment type="caution">
    <text evidence="7">The sequence shown here is derived from an EMBL/GenBank/DDBJ whole genome shotgun (WGS) entry which is preliminary data.</text>
</comment>
<dbReference type="InterPro" id="IPR016140">
    <property type="entry name" value="Bifunc_inhib/LTP/seed_store"/>
</dbReference>
<dbReference type="CDD" id="cd01960">
    <property type="entry name" value="nsLTP1"/>
    <property type="match status" value="1"/>
</dbReference>
<evidence type="ECO:0000256" key="5">
    <source>
        <dbReference type="SAM" id="SignalP"/>
    </source>
</evidence>
<reference evidence="7" key="1">
    <citation type="submission" date="2024-07" db="EMBL/GenBank/DDBJ databases">
        <title>Two chromosome-level genome assemblies of Korean endemic species Abeliophyllum distichum and Forsythia ovata (Oleaceae).</title>
        <authorList>
            <person name="Mun J.H."/>
        </authorList>
    </citation>
    <scope>NUCLEOTIDE SEQUENCE</scope>
    <source>
        <strain evidence="7">KNKB198505000391</strain>
        <tissue evidence="7">Leaf</tissue>
    </source>
</reference>
<dbReference type="EMBL" id="JBFOLK010000027">
    <property type="protein sequence ID" value="KAL2458270.1"/>
    <property type="molecule type" value="Genomic_DNA"/>
</dbReference>
<evidence type="ECO:0000256" key="4">
    <source>
        <dbReference type="RuleBase" id="RU000628"/>
    </source>
</evidence>
<name>A0ABD1P334_9LAMI</name>
<accession>A0ABD1P334</accession>
<keyword evidence="2 4" id="KW-0813">Transport</keyword>
<gene>
    <name evidence="8" type="ORF">Adt_44911</name>
    <name evidence="7" type="ORF">Adt_45996</name>
</gene>
<dbReference type="InterPro" id="IPR000528">
    <property type="entry name" value="Plant_nsLTP"/>
</dbReference>
<evidence type="ECO:0000256" key="3">
    <source>
        <dbReference type="ARBA" id="ARBA00023121"/>
    </source>
</evidence>
<dbReference type="Gene3D" id="1.10.110.10">
    <property type="entry name" value="Plant lipid-transfer and hydrophobic proteins"/>
    <property type="match status" value="1"/>
</dbReference>
<dbReference type="InterPro" id="IPR036312">
    <property type="entry name" value="Bifun_inhib/LTP/seed_sf"/>
</dbReference>
<dbReference type="SMART" id="SM00499">
    <property type="entry name" value="AAI"/>
    <property type="match status" value="1"/>
</dbReference>
<protein>
    <recommendedName>
        <fullName evidence="4">Non-specific lipid-transfer protein</fullName>
    </recommendedName>
</protein>
<sequence>MARLLGILSIFVLLVLRPATASAPPCTTVSAKLSSCLSYIDGHSTLPPSDCCAGVKEILGQATSKPDKIAICNCIKSALAKLGTDVDPGRVSNLPKKCGMSVSLPPITKDYDCSK</sequence>
<evidence type="ECO:0000256" key="2">
    <source>
        <dbReference type="ARBA" id="ARBA00022448"/>
    </source>
</evidence>
<evidence type="ECO:0000259" key="6">
    <source>
        <dbReference type="SMART" id="SM00499"/>
    </source>
</evidence>
<proteinExistence type="inferred from homology"/>
<dbReference type="AlphaFoldDB" id="A0ABD1P334"/>
<feature type="chain" id="PRO_5044723407" description="Non-specific lipid-transfer protein" evidence="5">
    <location>
        <begin position="23"/>
        <end position="115"/>
    </location>
</feature>
<keyword evidence="3 4" id="KW-0446">Lipid-binding</keyword>
<evidence type="ECO:0000313" key="7">
    <source>
        <dbReference type="EMBL" id="KAL2458270.1"/>
    </source>
</evidence>